<dbReference type="Gene3D" id="1.25.40.20">
    <property type="entry name" value="Ankyrin repeat-containing domain"/>
    <property type="match status" value="1"/>
</dbReference>
<organism evidence="1 2">
    <name type="scientific">Ectocarpus siliculosus</name>
    <name type="common">Brown alga</name>
    <name type="synonym">Conferva siliculosa</name>
    <dbReference type="NCBI Taxonomy" id="2880"/>
    <lineage>
        <taxon>Eukaryota</taxon>
        <taxon>Sar</taxon>
        <taxon>Stramenopiles</taxon>
        <taxon>Ochrophyta</taxon>
        <taxon>PX clade</taxon>
        <taxon>Phaeophyceae</taxon>
        <taxon>Ectocarpales</taxon>
        <taxon>Ectocarpaceae</taxon>
        <taxon>Ectocarpus</taxon>
    </lineage>
</organism>
<proteinExistence type="predicted"/>
<dbReference type="EMBL" id="FN649728">
    <property type="protein sequence ID" value="CBN77523.1"/>
    <property type="molecule type" value="Genomic_DNA"/>
</dbReference>
<keyword evidence="2" id="KW-1185">Reference proteome</keyword>
<dbReference type="OrthoDB" id="194358at2759"/>
<dbReference type="EMBL" id="FN648596">
    <property type="protein sequence ID" value="CBN77523.1"/>
    <property type="molecule type" value="Genomic_DNA"/>
</dbReference>
<gene>
    <name evidence="1" type="ORF">Esi_0004_0084</name>
</gene>
<dbReference type="AlphaFoldDB" id="D8LMB3"/>
<evidence type="ECO:0000313" key="1">
    <source>
        <dbReference type="EMBL" id="CBN77523.1"/>
    </source>
</evidence>
<dbReference type="Proteomes" id="UP000002630">
    <property type="component" value="Linkage Group LG03"/>
</dbReference>
<dbReference type="InterPro" id="IPR036770">
    <property type="entry name" value="Ankyrin_rpt-contain_sf"/>
</dbReference>
<reference evidence="1 2" key="1">
    <citation type="journal article" date="2010" name="Nature">
        <title>The Ectocarpus genome and the independent evolution of multicellularity in brown algae.</title>
        <authorList>
            <person name="Cock J.M."/>
            <person name="Sterck L."/>
            <person name="Rouze P."/>
            <person name="Scornet D."/>
            <person name="Allen A.E."/>
            <person name="Amoutzias G."/>
            <person name="Anthouard V."/>
            <person name="Artiguenave F."/>
            <person name="Aury J.M."/>
            <person name="Badger J.H."/>
            <person name="Beszteri B."/>
            <person name="Billiau K."/>
            <person name="Bonnet E."/>
            <person name="Bothwell J.H."/>
            <person name="Bowler C."/>
            <person name="Boyen C."/>
            <person name="Brownlee C."/>
            <person name="Carrano C.J."/>
            <person name="Charrier B."/>
            <person name="Cho G.Y."/>
            <person name="Coelho S.M."/>
            <person name="Collen J."/>
            <person name="Corre E."/>
            <person name="Da Silva C."/>
            <person name="Delage L."/>
            <person name="Delaroque N."/>
            <person name="Dittami S.M."/>
            <person name="Doulbeau S."/>
            <person name="Elias M."/>
            <person name="Farnham G."/>
            <person name="Gachon C.M."/>
            <person name="Gschloessl B."/>
            <person name="Heesch S."/>
            <person name="Jabbari K."/>
            <person name="Jubin C."/>
            <person name="Kawai H."/>
            <person name="Kimura K."/>
            <person name="Kloareg B."/>
            <person name="Kupper F.C."/>
            <person name="Lang D."/>
            <person name="Le Bail A."/>
            <person name="Leblanc C."/>
            <person name="Lerouge P."/>
            <person name="Lohr M."/>
            <person name="Lopez P.J."/>
            <person name="Martens C."/>
            <person name="Maumus F."/>
            <person name="Michel G."/>
            <person name="Miranda-Saavedra D."/>
            <person name="Morales J."/>
            <person name="Moreau H."/>
            <person name="Motomura T."/>
            <person name="Nagasato C."/>
            <person name="Napoli C.A."/>
            <person name="Nelson D.R."/>
            <person name="Nyvall-Collen P."/>
            <person name="Peters A.F."/>
            <person name="Pommier C."/>
            <person name="Potin P."/>
            <person name="Poulain J."/>
            <person name="Quesneville H."/>
            <person name="Read B."/>
            <person name="Rensing S.A."/>
            <person name="Ritter A."/>
            <person name="Rousvoal S."/>
            <person name="Samanta M."/>
            <person name="Samson G."/>
            <person name="Schroeder D.C."/>
            <person name="Segurens B."/>
            <person name="Strittmatter M."/>
            <person name="Tonon T."/>
            <person name="Tregear J.W."/>
            <person name="Valentin K."/>
            <person name="von Dassow P."/>
            <person name="Yamagishi T."/>
            <person name="Van de Peer Y."/>
            <person name="Wincker P."/>
        </authorList>
    </citation>
    <scope>NUCLEOTIDE SEQUENCE [LARGE SCALE GENOMIC DNA]</scope>
    <source>
        <strain evidence="2">Ec32 / CCAP1310/4</strain>
    </source>
</reference>
<accession>D8LMB3</accession>
<protein>
    <submittedName>
        <fullName evidence="1">Uncharacterized protein</fullName>
    </submittedName>
</protein>
<sequence>MQSIKQGRLADVVRMLGKGTSAHDFGDFGDAFVRPIAVATGYGHIDIIKALIARGADAEATCCSNMGGAWKGNPASLHGCKALHIAAAVGNAEACWCCYN</sequence>
<evidence type="ECO:0000313" key="2">
    <source>
        <dbReference type="Proteomes" id="UP000002630"/>
    </source>
</evidence>
<dbReference type="SUPFAM" id="SSF48403">
    <property type="entry name" value="Ankyrin repeat"/>
    <property type="match status" value="1"/>
</dbReference>
<dbReference type="InParanoid" id="D8LMB3"/>
<name>D8LMB3_ECTSI</name>